<organism evidence="3 4">
    <name type="scientific">Puccinia coronata f. sp. avenae</name>
    <dbReference type="NCBI Taxonomy" id="200324"/>
    <lineage>
        <taxon>Eukaryota</taxon>
        <taxon>Fungi</taxon>
        <taxon>Dikarya</taxon>
        <taxon>Basidiomycota</taxon>
        <taxon>Pucciniomycotina</taxon>
        <taxon>Pucciniomycetes</taxon>
        <taxon>Pucciniales</taxon>
        <taxon>Pucciniaceae</taxon>
        <taxon>Puccinia</taxon>
    </lineage>
</organism>
<evidence type="ECO:0000313" key="4">
    <source>
        <dbReference type="Proteomes" id="UP000235388"/>
    </source>
</evidence>
<feature type="region of interest" description="Disordered" evidence="1">
    <location>
        <begin position="55"/>
        <end position="79"/>
    </location>
</feature>
<dbReference type="Proteomes" id="UP000235388">
    <property type="component" value="Unassembled WGS sequence"/>
</dbReference>
<proteinExistence type="predicted"/>
<evidence type="ECO:0000313" key="2">
    <source>
        <dbReference type="EMBL" id="PLW08863.1"/>
    </source>
</evidence>
<sequence>MLYPQCTGVLIQTSPPTSTSSWQAAKGRSAARQHYHPLLVPHLSLLKRKKNQPTVNLINDSEDNPAPTEINHPATDSTQPVKLQELTNEQELRRAQKVHKAVISSTYTAYNPPELSDQLDKRGRKMIAYWF</sequence>
<comment type="caution">
    <text evidence="3">The sequence shown here is derived from an EMBL/GenBank/DDBJ whole genome shotgun (WGS) entry which is preliminary data.</text>
</comment>
<accession>A0A2N5W962</accession>
<dbReference type="EMBL" id="PGCJ01001137">
    <property type="protein sequence ID" value="PLW08863.1"/>
    <property type="molecule type" value="Genomic_DNA"/>
</dbReference>
<gene>
    <name evidence="3" type="ORF">PCANC_00327</name>
    <name evidence="2" type="ORF">PCANC_21845</name>
</gene>
<reference evidence="3 4" key="1">
    <citation type="submission" date="2017-11" db="EMBL/GenBank/DDBJ databases">
        <title>De novo assembly and phasing of dikaryotic genomes from two isolates of Puccinia coronata f. sp. avenae, the causal agent of oat crown rust.</title>
        <authorList>
            <person name="Miller M.E."/>
            <person name="Zhang Y."/>
            <person name="Omidvar V."/>
            <person name="Sperschneider J."/>
            <person name="Schwessinger B."/>
            <person name="Raley C."/>
            <person name="Palmer J.M."/>
            <person name="Garnica D."/>
            <person name="Upadhyaya N."/>
            <person name="Rathjen J."/>
            <person name="Taylor J.M."/>
            <person name="Park R.F."/>
            <person name="Dodds P.N."/>
            <person name="Hirsch C.D."/>
            <person name="Kianian S.F."/>
            <person name="Figueroa M."/>
        </authorList>
    </citation>
    <scope>NUCLEOTIDE SEQUENCE [LARGE SCALE GENOMIC DNA]</scope>
    <source>
        <strain evidence="3">12NC29</strain>
    </source>
</reference>
<keyword evidence="4" id="KW-1185">Reference proteome</keyword>
<dbReference type="EMBL" id="PGCJ01000001">
    <property type="protein sequence ID" value="PLW58783.1"/>
    <property type="molecule type" value="Genomic_DNA"/>
</dbReference>
<name>A0A2N5W962_9BASI</name>
<protein>
    <submittedName>
        <fullName evidence="3">Uncharacterized protein</fullName>
    </submittedName>
</protein>
<dbReference type="AlphaFoldDB" id="A0A2N5W962"/>
<evidence type="ECO:0000313" key="3">
    <source>
        <dbReference type="EMBL" id="PLW58783.1"/>
    </source>
</evidence>
<evidence type="ECO:0000256" key="1">
    <source>
        <dbReference type="SAM" id="MobiDB-lite"/>
    </source>
</evidence>